<accession>A0A103Y7C2</accession>
<gene>
    <name evidence="1" type="ORF">Ccrd_017828</name>
</gene>
<keyword evidence="2" id="KW-1185">Reference proteome</keyword>
<proteinExistence type="predicted"/>
<dbReference type="EMBL" id="LEKV01002324">
    <property type="protein sequence ID" value="KVI03847.1"/>
    <property type="molecule type" value="Genomic_DNA"/>
</dbReference>
<comment type="caution">
    <text evidence="1">The sequence shown here is derived from an EMBL/GenBank/DDBJ whole genome shotgun (WGS) entry which is preliminary data.</text>
</comment>
<reference evidence="1 2" key="1">
    <citation type="journal article" date="2016" name="Sci. Rep.">
        <title>The genome sequence of the outbreeding globe artichoke constructed de novo incorporating a phase-aware low-pass sequencing strategy of F1 progeny.</title>
        <authorList>
            <person name="Scaglione D."/>
            <person name="Reyes-Chin-Wo S."/>
            <person name="Acquadro A."/>
            <person name="Froenicke L."/>
            <person name="Portis E."/>
            <person name="Beitel C."/>
            <person name="Tirone M."/>
            <person name="Mauro R."/>
            <person name="Lo Monaco A."/>
            <person name="Mauromicale G."/>
            <person name="Faccioli P."/>
            <person name="Cattivelli L."/>
            <person name="Rieseberg L."/>
            <person name="Michelmore R."/>
            <person name="Lanteri S."/>
        </authorList>
    </citation>
    <scope>NUCLEOTIDE SEQUENCE [LARGE SCALE GENOMIC DNA]</scope>
    <source>
        <strain evidence="1">2C</strain>
    </source>
</reference>
<organism evidence="1 2">
    <name type="scientific">Cynara cardunculus var. scolymus</name>
    <name type="common">Globe artichoke</name>
    <name type="synonym">Cynara scolymus</name>
    <dbReference type="NCBI Taxonomy" id="59895"/>
    <lineage>
        <taxon>Eukaryota</taxon>
        <taxon>Viridiplantae</taxon>
        <taxon>Streptophyta</taxon>
        <taxon>Embryophyta</taxon>
        <taxon>Tracheophyta</taxon>
        <taxon>Spermatophyta</taxon>
        <taxon>Magnoliopsida</taxon>
        <taxon>eudicotyledons</taxon>
        <taxon>Gunneridae</taxon>
        <taxon>Pentapetalae</taxon>
        <taxon>asterids</taxon>
        <taxon>campanulids</taxon>
        <taxon>Asterales</taxon>
        <taxon>Asteraceae</taxon>
        <taxon>Carduoideae</taxon>
        <taxon>Cardueae</taxon>
        <taxon>Carduinae</taxon>
        <taxon>Cynara</taxon>
    </lineage>
</organism>
<protein>
    <submittedName>
        <fullName evidence="1">Uncharacterized protein</fullName>
    </submittedName>
</protein>
<name>A0A103Y7C2_CYNCS</name>
<dbReference type="Proteomes" id="UP000243975">
    <property type="component" value="Unassembled WGS sequence"/>
</dbReference>
<evidence type="ECO:0000313" key="2">
    <source>
        <dbReference type="Proteomes" id="UP000243975"/>
    </source>
</evidence>
<sequence length="10" mass="1112">MTSSHGNEFC</sequence>
<evidence type="ECO:0000313" key="1">
    <source>
        <dbReference type="EMBL" id="KVI03847.1"/>
    </source>
</evidence>